<evidence type="ECO:0000313" key="2">
    <source>
        <dbReference type="EMBL" id="JAE27298.1"/>
    </source>
</evidence>
<evidence type="ECO:0000256" key="1">
    <source>
        <dbReference type="SAM" id="MobiDB-lite"/>
    </source>
</evidence>
<dbReference type="AlphaFoldDB" id="A0A0A9H335"/>
<sequence>MRSKRDGGRFIADLGGPPRSKQLGGDPRRWHLECGDKCSG</sequence>
<name>A0A0A9H335_ARUDO</name>
<feature type="region of interest" description="Disordered" evidence="1">
    <location>
        <begin position="1"/>
        <end position="40"/>
    </location>
</feature>
<accession>A0A0A9H335</accession>
<feature type="compositionally biased region" description="Basic and acidic residues" evidence="1">
    <location>
        <begin position="26"/>
        <end position="40"/>
    </location>
</feature>
<reference evidence="2" key="1">
    <citation type="submission" date="2014-09" db="EMBL/GenBank/DDBJ databases">
        <authorList>
            <person name="Magalhaes I.L.F."/>
            <person name="Oliveira U."/>
            <person name="Santos F.R."/>
            <person name="Vidigal T.H.D.A."/>
            <person name="Brescovit A.D."/>
            <person name="Santos A.J."/>
        </authorList>
    </citation>
    <scope>NUCLEOTIDE SEQUENCE</scope>
    <source>
        <tissue evidence="2">Shoot tissue taken approximately 20 cm above the soil surface</tissue>
    </source>
</reference>
<dbReference type="EMBL" id="GBRH01170598">
    <property type="protein sequence ID" value="JAE27298.1"/>
    <property type="molecule type" value="Transcribed_RNA"/>
</dbReference>
<proteinExistence type="predicted"/>
<protein>
    <submittedName>
        <fullName evidence="2">Uncharacterized protein</fullName>
    </submittedName>
</protein>
<reference evidence="2" key="2">
    <citation type="journal article" date="2015" name="Data Brief">
        <title>Shoot transcriptome of the giant reed, Arundo donax.</title>
        <authorList>
            <person name="Barrero R.A."/>
            <person name="Guerrero F.D."/>
            <person name="Moolhuijzen P."/>
            <person name="Goolsby J.A."/>
            <person name="Tidwell J."/>
            <person name="Bellgard S.E."/>
            <person name="Bellgard M.I."/>
        </authorList>
    </citation>
    <scope>NUCLEOTIDE SEQUENCE</scope>
    <source>
        <tissue evidence="2">Shoot tissue taken approximately 20 cm above the soil surface</tissue>
    </source>
</reference>
<organism evidence="2">
    <name type="scientific">Arundo donax</name>
    <name type="common">Giant reed</name>
    <name type="synonym">Donax arundinaceus</name>
    <dbReference type="NCBI Taxonomy" id="35708"/>
    <lineage>
        <taxon>Eukaryota</taxon>
        <taxon>Viridiplantae</taxon>
        <taxon>Streptophyta</taxon>
        <taxon>Embryophyta</taxon>
        <taxon>Tracheophyta</taxon>
        <taxon>Spermatophyta</taxon>
        <taxon>Magnoliopsida</taxon>
        <taxon>Liliopsida</taxon>
        <taxon>Poales</taxon>
        <taxon>Poaceae</taxon>
        <taxon>PACMAD clade</taxon>
        <taxon>Arundinoideae</taxon>
        <taxon>Arundineae</taxon>
        <taxon>Arundo</taxon>
    </lineage>
</organism>